<dbReference type="Proteomes" id="UP001152795">
    <property type="component" value="Unassembled WGS sequence"/>
</dbReference>
<dbReference type="GO" id="GO:0005737">
    <property type="term" value="C:cytoplasm"/>
    <property type="evidence" value="ECO:0007669"/>
    <property type="project" value="TreeGrafter"/>
</dbReference>
<dbReference type="Gene3D" id="3.30.1330.30">
    <property type="match status" value="1"/>
</dbReference>
<dbReference type="InterPro" id="IPR029064">
    <property type="entry name" value="Ribosomal_eL30-like_sf"/>
</dbReference>
<evidence type="ECO:0000313" key="4">
    <source>
        <dbReference type="Proteomes" id="UP001152795"/>
    </source>
</evidence>
<evidence type="ECO:0000256" key="1">
    <source>
        <dbReference type="ARBA" id="ARBA00007361"/>
    </source>
</evidence>
<comment type="caution">
    <text evidence="3">The sequence shown here is derived from an EMBL/GenBank/DDBJ whole genome shotgun (WGS) entry which is preliminary data.</text>
</comment>
<dbReference type="GO" id="GO:0051726">
    <property type="term" value="P:regulation of cell cycle"/>
    <property type="evidence" value="ECO:0007669"/>
    <property type="project" value="InterPro"/>
</dbReference>
<organism evidence="3 4">
    <name type="scientific">Paramuricea clavata</name>
    <name type="common">Red gorgonian</name>
    <name type="synonym">Violescent sea-whip</name>
    <dbReference type="NCBI Taxonomy" id="317549"/>
    <lineage>
        <taxon>Eukaryota</taxon>
        <taxon>Metazoa</taxon>
        <taxon>Cnidaria</taxon>
        <taxon>Anthozoa</taxon>
        <taxon>Octocorallia</taxon>
        <taxon>Malacalcyonacea</taxon>
        <taxon>Plexauridae</taxon>
        <taxon>Paramuricea</taxon>
    </lineage>
</organism>
<protein>
    <submittedName>
        <fullName evidence="3">Growth arrest and DNA damage-inducible GADD45 gamma</fullName>
    </submittedName>
</protein>
<gene>
    <name evidence="3" type="ORF">PACLA_8A032833</name>
</gene>
<keyword evidence="4" id="KW-1185">Reference proteome</keyword>
<dbReference type="EMBL" id="CACRXK020003869">
    <property type="protein sequence ID" value="CAB4000571.1"/>
    <property type="molecule type" value="Genomic_DNA"/>
</dbReference>
<comment type="similarity">
    <text evidence="1">Belongs to the GADD45 family.</text>
</comment>
<dbReference type="InterPro" id="IPR024824">
    <property type="entry name" value="GADD45"/>
</dbReference>
<proteinExistence type="inferred from homology"/>
<feature type="domain" description="Ribosomal protein eL8/eL30/eS12/Gadd45" evidence="2">
    <location>
        <begin position="22"/>
        <end position="104"/>
    </location>
</feature>
<evidence type="ECO:0000313" key="3">
    <source>
        <dbReference type="EMBL" id="CAB4000571.1"/>
    </source>
</evidence>
<dbReference type="AlphaFoldDB" id="A0A6S7I185"/>
<sequence length="146" mass="16527">MKRIEEDGGFVLRYGKRTVRKAFADVISSAKKRSELVCGVYEAAQVLRRGGAENVQFCILVKSDDPANQVFCRLIEAYCCENRIKVIKVDSGVTLTLMADETTDEVHHCVLVQKPTELLEEQTRLAQQILACYMKNRETRSVLKIS</sequence>
<dbReference type="GO" id="GO:0005634">
    <property type="term" value="C:nucleus"/>
    <property type="evidence" value="ECO:0007669"/>
    <property type="project" value="InterPro"/>
</dbReference>
<accession>A0A6S7I185</accession>
<dbReference type="PANTHER" id="PTHR10411">
    <property type="entry name" value="GROWTH ARREST AND DNA DAMAGE-INDUCIBLE PROTEIN GADD45"/>
    <property type="match status" value="1"/>
</dbReference>
<evidence type="ECO:0000259" key="2">
    <source>
        <dbReference type="Pfam" id="PF01248"/>
    </source>
</evidence>
<reference evidence="3" key="1">
    <citation type="submission" date="2020-04" db="EMBL/GenBank/DDBJ databases">
        <authorList>
            <person name="Alioto T."/>
            <person name="Alioto T."/>
            <person name="Gomez Garrido J."/>
        </authorList>
    </citation>
    <scope>NUCLEOTIDE SEQUENCE</scope>
    <source>
        <strain evidence="3">A484AB</strain>
    </source>
</reference>
<dbReference type="InterPro" id="IPR004038">
    <property type="entry name" value="Ribosomal_eL8/eL30/eS12/Gad45"/>
</dbReference>
<dbReference type="Pfam" id="PF01248">
    <property type="entry name" value="Ribosomal_L7Ae"/>
    <property type="match status" value="1"/>
</dbReference>
<dbReference type="SUPFAM" id="SSF55315">
    <property type="entry name" value="L30e-like"/>
    <property type="match status" value="1"/>
</dbReference>
<dbReference type="PANTHER" id="PTHR10411:SF8">
    <property type="entry name" value="FI09246P"/>
    <property type="match status" value="1"/>
</dbReference>
<name>A0A6S7I185_PARCT</name>
<dbReference type="OrthoDB" id="5976967at2759"/>